<evidence type="ECO:0000313" key="1">
    <source>
        <dbReference type="EMBL" id="CTQ43216.1"/>
    </source>
</evidence>
<dbReference type="EMBL" id="CXST01000001">
    <property type="protein sequence ID" value="CTQ43216.1"/>
    <property type="molecule type" value="Genomic_DNA"/>
</dbReference>
<reference evidence="2" key="1">
    <citation type="submission" date="2015-07" db="EMBL/GenBank/DDBJ databases">
        <authorList>
            <person name="Rodrigo-Torres Lidia"/>
            <person name="Arahal R.David."/>
        </authorList>
    </citation>
    <scope>NUCLEOTIDE SEQUENCE [LARGE SCALE GENOMIC DNA]</scope>
    <source>
        <strain evidence="2">CECT 4801</strain>
    </source>
</reference>
<gene>
    <name evidence="1" type="ORF">LAL4801_01652</name>
</gene>
<dbReference type="AlphaFoldDB" id="A0A0M6XZE8"/>
<dbReference type="Proteomes" id="UP000048926">
    <property type="component" value="Unassembled WGS sequence"/>
</dbReference>
<evidence type="ECO:0000313" key="2">
    <source>
        <dbReference type="Proteomes" id="UP000048926"/>
    </source>
</evidence>
<proteinExistence type="predicted"/>
<keyword evidence="2" id="KW-1185">Reference proteome</keyword>
<protein>
    <submittedName>
        <fullName evidence="1">Uncharacterized protein</fullName>
    </submittedName>
</protein>
<organism evidence="1 2">
    <name type="scientific">Roseibium aggregatum</name>
    <dbReference type="NCBI Taxonomy" id="187304"/>
    <lineage>
        <taxon>Bacteria</taxon>
        <taxon>Pseudomonadati</taxon>
        <taxon>Pseudomonadota</taxon>
        <taxon>Alphaproteobacteria</taxon>
        <taxon>Hyphomicrobiales</taxon>
        <taxon>Stappiaceae</taxon>
        <taxon>Roseibium</taxon>
    </lineage>
</organism>
<accession>A0A0M6XZE8</accession>
<name>A0A0M6XZE8_9HYPH</name>
<sequence>MISNPSAGISRIRFKELAGRLSARSRMAGHPHEMIALLTSRPCDCKTRLVQSGYSAIDWREEIGDVLVCFRESVARHVWLTEQPG</sequence>